<dbReference type="EMBL" id="JAPDFL010000001">
    <property type="protein sequence ID" value="MCW1933782.1"/>
    <property type="molecule type" value="Genomic_DNA"/>
</dbReference>
<dbReference type="SUPFAM" id="SSF143422">
    <property type="entry name" value="Transposase IS200-like"/>
    <property type="match status" value="1"/>
</dbReference>
<comment type="caution">
    <text evidence="3">The sequence shown here is derived from an EMBL/GenBank/DDBJ whole genome shotgun (WGS) entry which is preliminary data.</text>
</comment>
<evidence type="ECO:0000313" key="4">
    <source>
        <dbReference type="Proteomes" id="UP001208938"/>
    </source>
</evidence>
<feature type="compositionally biased region" description="Basic and acidic residues" evidence="1">
    <location>
        <begin position="109"/>
        <end position="136"/>
    </location>
</feature>
<name>A0ABT3H1X1_9RHOB</name>
<sequence>MSSYRRPLIPGARVFFTVTLAERGADLLTREIAALRDAVPRTRIERPFGIDAWVVLSDHMHCVLALPERDAGYTVRMAAIKARFTRAVRRSGFTPAPFPHNPYGAGGARLREGGESREESRGGESRGEPRPTRSERGVWQKRFWEHHIRDETDWANHIRYCWFNPVKHGLVEHPRDWPYSSWHRDNP</sequence>
<evidence type="ECO:0000256" key="1">
    <source>
        <dbReference type="SAM" id="MobiDB-lite"/>
    </source>
</evidence>
<dbReference type="InterPro" id="IPR052715">
    <property type="entry name" value="RAYT_transposase"/>
</dbReference>
<gene>
    <name evidence="3" type="ORF">OKW52_16340</name>
</gene>
<dbReference type="PANTHER" id="PTHR36966:SF1">
    <property type="entry name" value="REP-ASSOCIATED TYROSINE TRANSPOSASE"/>
    <property type="match status" value="1"/>
</dbReference>
<dbReference type="InterPro" id="IPR002686">
    <property type="entry name" value="Transposase_17"/>
</dbReference>
<protein>
    <submittedName>
        <fullName evidence="3">Transposase</fullName>
    </submittedName>
</protein>
<dbReference type="Gene3D" id="3.30.70.1290">
    <property type="entry name" value="Transposase IS200-like"/>
    <property type="match status" value="1"/>
</dbReference>
<proteinExistence type="predicted"/>
<dbReference type="RefSeq" id="WP_264506658.1">
    <property type="nucleotide sequence ID" value="NZ_JAPDFL010000001.1"/>
</dbReference>
<evidence type="ECO:0000259" key="2">
    <source>
        <dbReference type="SMART" id="SM01321"/>
    </source>
</evidence>
<dbReference type="SMART" id="SM01321">
    <property type="entry name" value="Y1_Tnp"/>
    <property type="match status" value="1"/>
</dbReference>
<dbReference type="PANTHER" id="PTHR36966">
    <property type="entry name" value="REP-ASSOCIATED TYROSINE TRANSPOSASE"/>
    <property type="match status" value="1"/>
</dbReference>
<dbReference type="Proteomes" id="UP001208938">
    <property type="component" value="Unassembled WGS sequence"/>
</dbReference>
<dbReference type="InterPro" id="IPR036515">
    <property type="entry name" value="Transposase_17_sf"/>
</dbReference>
<feature type="region of interest" description="Disordered" evidence="1">
    <location>
        <begin position="93"/>
        <end position="136"/>
    </location>
</feature>
<keyword evidence="4" id="KW-1185">Reference proteome</keyword>
<organism evidence="3 4">
    <name type="scientific">Pararhodobacter zhoushanensis</name>
    <dbReference type="NCBI Taxonomy" id="2479545"/>
    <lineage>
        <taxon>Bacteria</taxon>
        <taxon>Pseudomonadati</taxon>
        <taxon>Pseudomonadota</taxon>
        <taxon>Alphaproteobacteria</taxon>
        <taxon>Rhodobacterales</taxon>
        <taxon>Paracoccaceae</taxon>
        <taxon>Pararhodobacter</taxon>
    </lineage>
</organism>
<feature type="domain" description="Transposase IS200-like" evidence="2">
    <location>
        <begin position="9"/>
        <end position="164"/>
    </location>
</feature>
<reference evidence="3 4" key="1">
    <citation type="submission" date="2022-10" db="EMBL/GenBank/DDBJ databases">
        <title>Pararhodobacter sp. nov., isolated from marine algae.</title>
        <authorList>
            <person name="Choi B.J."/>
            <person name="Kim J.M."/>
            <person name="Lee J.K."/>
            <person name="Choi D.G."/>
            <person name="Jeon C.O."/>
        </authorList>
    </citation>
    <scope>NUCLEOTIDE SEQUENCE [LARGE SCALE GENOMIC DNA]</scope>
    <source>
        <strain evidence="3 4">ZQ420</strain>
    </source>
</reference>
<accession>A0ABT3H1X1</accession>
<evidence type="ECO:0000313" key="3">
    <source>
        <dbReference type="EMBL" id="MCW1933782.1"/>
    </source>
</evidence>